<reference evidence="19" key="1">
    <citation type="submission" date="2025-08" db="UniProtKB">
        <authorList>
            <consortium name="RefSeq"/>
        </authorList>
    </citation>
    <scope>IDENTIFICATION</scope>
</reference>
<dbReference type="CTD" id="9520"/>
<keyword evidence="7 14" id="KW-0378">Hydrolase</keyword>
<keyword evidence="5 14" id="KW-0645">Protease</keyword>
<evidence type="ECO:0000256" key="13">
    <source>
        <dbReference type="PIRSR" id="PIRSR634016-4"/>
    </source>
</evidence>
<comment type="similarity">
    <text evidence="2 14">Belongs to the peptidase M1 family.</text>
</comment>
<evidence type="ECO:0000256" key="10">
    <source>
        <dbReference type="ARBA" id="ARBA00052895"/>
    </source>
</evidence>
<evidence type="ECO:0000313" key="19">
    <source>
        <dbReference type="RefSeq" id="XP_022104388.1"/>
    </source>
</evidence>
<comment type="cofactor">
    <cofactor evidence="12 14">
        <name>Zn(2+)</name>
        <dbReference type="ChEBI" id="CHEBI:29105"/>
    </cofactor>
    <text evidence="12 14">Binds 1 zinc ion per subunit.</text>
</comment>
<dbReference type="Gene3D" id="1.10.390.10">
    <property type="entry name" value="Neutral Protease Domain 2"/>
    <property type="match status" value="1"/>
</dbReference>
<evidence type="ECO:0000256" key="11">
    <source>
        <dbReference type="PIRSR" id="PIRSR634016-1"/>
    </source>
</evidence>
<feature type="binding site" evidence="12">
    <location>
        <position position="330"/>
    </location>
    <ligand>
        <name>Zn(2+)</name>
        <dbReference type="ChEBI" id="CHEBI:29105"/>
        <note>catalytic</note>
    </ligand>
</feature>
<comment type="catalytic activity">
    <reaction evidence="10">
        <text>Release of an N-terminal amino acid, preferentially alanine, from a wide range of peptides, amides and arylamides.</text>
        <dbReference type="EC" id="3.4.11.14"/>
    </reaction>
</comment>
<organism evidence="18 19">
    <name type="scientific">Acanthaster planci</name>
    <name type="common">Crown-of-thorns starfish</name>
    <dbReference type="NCBI Taxonomy" id="133434"/>
    <lineage>
        <taxon>Eukaryota</taxon>
        <taxon>Metazoa</taxon>
        <taxon>Echinodermata</taxon>
        <taxon>Eleutherozoa</taxon>
        <taxon>Asterozoa</taxon>
        <taxon>Asteroidea</taxon>
        <taxon>Valvatacea</taxon>
        <taxon>Valvatida</taxon>
        <taxon>Acanthasteridae</taxon>
        <taxon>Acanthaster</taxon>
    </lineage>
</organism>
<feature type="binding site" evidence="12">
    <location>
        <position position="307"/>
    </location>
    <ligand>
        <name>Zn(2+)</name>
        <dbReference type="ChEBI" id="CHEBI:29105"/>
        <note>catalytic</note>
    </ligand>
</feature>
<dbReference type="InterPro" id="IPR042097">
    <property type="entry name" value="Aminopeptidase_N-like_N_sf"/>
</dbReference>
<dbReference type="GO" id="GO:0016020">
    <property type="term" value="C:membrane"/>
    <property type="evidence" value="ECO:0007669"/>
    <property type="project" value="TreeGrafter"/>
</dbReference>
<evidence type="ECO:0000259" key="17">
    <source>
        <dbReference type="Pfam" id="PF17900"/>
    </source>
</evidence>
<evidence type="ECO:0000256" key="12">
    <source>
        <dbReference type="PIRSR" id="PIRSR634016-3"/>
    </source>
</evidence>
<evidence type="ECO:0000256" key="9">
    <source>
        <dbReference type="ARBA" id="ARBA00023049"/>
    </source>
</evidence>
<protein>
    <recommendedName>
        <fullName evidence="14">Aminopeptidase</fullName>
        <ecNumber evidence="14">3.4.11.-</ecNumber>
    </recommendedName>
</protein>
<dbReference type="GO" id="GO:0005737">
    <property type="term" value="C:cytoplasm"/>
    <property type="evidence" value="ECO:0007669"/>
    <property type="project" value="UniProtKB-SubCell"/>
</dbReference>
<evidence type="ECO:0000256" key="6">
    <source>
        <dbReference type="ARBA" id="ARBA00022723"/>
    </source>
</evidence>
<gene>
    <name evidence="19" type="primary">LOC110986655</name>
</gene>
<dbReference type="Gene3D" id="2.60.40.1730">
    <property type="entry name" value="tricorn interacting facor f3 domain"/>
    <property type="match status" value="1"/>
</dbReference>
<evidence type="ECO:0000259" key="15">
    <source>
        <dbReference type="Pfam" id="PF01433"/>
    </source>
</evidence>
<dbReference type="SUPFAM" id="SSF63737">
    <property type="entry name" value="Leukotriene A4 hydrolase N-terminal domain"/>
    <property type="match status" value="1"/>
</dbReference>
<feature type="active site" description="Proton acceptor" evidence="11">
    <location>
        <position position="308"/>
    </location>
</feature>
<dbReference type="InterPro" id="IPR045357">
    <property type="entry name" value="Aminopeptidase_N-like_N"/>
</dbReference>
<evidence type="ECO:0000313" key="18">
    <source>
        <dbReference type="Proteomes" id="UP000694845"/>
    </source>
</evidence>
<dbReference type="InterPro" id="IPR001930">
    <property type="entry name" value="Peptidase_M1"/>
</dbReference>
<feature type="site" description="Transition state stabilizer" evidence="13">
    <location>
        <position position="393"/>
    </location>
</feature>
<dbReference type="InterPro" id="IPR014782">
    <property type="entry name" value="Peptidase_M1_dom"/>
</dbReference>
<dbReference type="FunFam" id="1.25.50.20:FF:000002">
    <property type="entry name" value="Aminopeptidase"/>
    <property type="match status" value="1"/>
</dbReference>
<dbReference type="GO" id="GO:0016285">
    <property type="term" value="F:alanyl aminopeptidase activity"/>
    <property type="evidence" value="ECO:0007669"/>
    <property type="project" value="UniProtKB-EC"/>
</dbReference>
<dbReference type="Proteomes" id="UP000694845">
    <property type="component" value="Unplaced"/>
</dbReference>
<dbReference type="InterPro" id="IPR024571">
    <property type="entry name" value="ERAP1-like_C_dom"/>
</dbReference>
<dbReference type="Pfam" id="PF17900">
    <property type="entry name" value="Peptidase_M1_N"/>
    <property type="match status" value="1"/>
</dbReference>
<dbReference type="PANTHER" id="PTHR11533:SF174">
    <property type="entry name" value="PUROMYCIN-SENSITIVE AMINOPEPTIDASE-RELATED"/>
    <property type="match status" value="1"/>
</dbReference>
<dbReference type="InterPro" id="IPR034016">
    <property type="entry name" value="M1_APN-typ"/>
</dbReference>
<dbReference type="RefSeq" id="XP_022104388.1">
    <property type="nucleotide sequence ID" value="XM_022248696.1"/>
</dbReference>
<dbReference type="FunFam" id="1.10.390.10:FF:000001">
    <property type="entry name" value="Aminopeptidase"/>
    <property type="match status" value="1"/>
</dbReference>
<evidence type="ECO:0000256" key="5">
    <source>
        <dbReference type="ARBA" id="ARBA00022670"/>
    </source>
</evidence>
<evidence type="ECO:0000256" key="2">
    <source>
        <dbReference type="ARBA" id="ARBA00010136"/>
    </source>
</evidence>
<dbReference type="Gene3D" id="2.60.40.1910">
    <property type="match status" value="1"/>
</dbReference>
<keyword evidence="3 14" id="KW-0031">Aminopeptidase</keyword>
<dbReference type="CDD" id="cd09601">
    <property type="entry name" value="M1_APN-Q_like"/>
    <property type="match status" value="1"/>
</dbReference>
<evidence type="ECO:0000256" key="3">
    <source>
        <dbReference type="ARBA" id="ARBA00022438"/>
    </source>
</evidence>
<keyword evidence="6 12" id="KW-0479">Metal-binding</keyword>
<sequence>MPDKKPFERLPKTVVPSNYRLKLEPDLKQFTFAGDVVVSVCVNEATAKIVLNCVDINISKASFASGGKDVSTSDISYSKDQETATLTFPNPLDTGKGELLLEFTGELNDKMKGFYRSKYTTPEGEERYCAVTQFEATDARRAFPCWDEPAIKATFDVTLVAPTDRVALSNMNVISDKPSPDNPNVKVVTFGQTPVMSTYLLAFVVGEFDYVEGKSLDGVCVRVYTPLAKKEQGQFALEVAVKTLPFYKDYFNVAYPLPKIDLIAIPDFAAGAMENWGLVTYRETALLVDPKNSSASAKQWVALVVGHELAHQWFGNLVTMEWWTHLWLNEGFASWIEYLCVDHCFPEYDIWTQFITTDYTRALGLDALKSSHPIEVPVGHPDEVDEIFDLISYSKGSSIIRMLHNYIGDEAFRKGMNVYLTRFKYANTFTEDLWEVLGEASGKCIKEMMSTWTLQMGFPMLEVSSEQKGASRVLTITQTKFCADGPMEGESPKWKVPVNIATSADPIKPALTVLLDKPSMTVTLENVQPGQWVKLNPGTVGFYRVHYSSEMLDALLPGIKDGSMPPRDRLGLESDLFALAKAGQAKTVDVLKVMEAFSNETNYTVWTELATNLGTLSKLLTHTDFGHLLKQFTKTLFENIYEKLGWTPKEDEGHLDSMLRSLTIRVMGRNGHVHAIEEANKRFKNHCSGGEQIPADLRAPVYLTVLTHGDQSSFDEILKLFRAQDLQEEKDRILRTLGSIKDPQLMQKVLDFSLSEEVRSQDTIFVIGGLTGTKEGQQLAWTFLQQKWEELVTRYSGGFLLSRLVQYCTEGFASEEKAQEVEAFFKAHEAPSAERTIKQSVENIRLSARWLDRDASSIQAWLQTKSQL</sequence>
<evidence type="ECO:0000256" key="4">
    <source>
        <dbReference type="ARBA" id="ARBA00022490"/>
    </source>
</evidence>
<dbReference type="OrthoDB" id="275509at2759"/>
<keyword evidence="8 12" id="KW-0862">Zinc</keyword>
<dbReference type="AlphaFoldDB" id="A0A8B7ZFF5"/>
<keyword evidence="9 14" id="KW-0482">Metalloprotease</keyword>
<dbReference type="Pfam" id="PF01433">
    <property type="entry name" value="Peptidase_M1"/>
    <property type="match status" value="1"/>
</dbReference>
<evidence type="ECO:0000256" key="1">
    <source>
        <dbReference type="ARBA" id="ARBA00004496"/>
    </source>
</evidence>
<dbReference type="GO" id="GO:0006508">
    <property type="term" value="P:proteolysis"/>
    <property type="evidence" value="ECO:0007669"/>
    <property type="project" value="UniProtKB-KW"/>
</dbReference>
<dbReference type="EC" id="3.4.11.-" evidence="14"/>
<dbReference type="FunFam" id="2.60.40.1910:FF:000002">
    <property type="entry name" value="Aminopeptidase"/>
    <property type="match status" value="1"/>
</dbReference>
<dbReference type="InterPro" id="IPR027268">
    <property type="entry name" value="Peptidase_M4/M1_CTD_sf"/>
</dbReference>
<dbReference type="GO" id="GO:0070006">
    <property type="term" value="F:metalloaminopeptidase activity"/>
    <property type="evidence" value="ECO:0007669"/>
    <property type="project" value="TreeGrafter"/>
</dbReference>
<dbReference type="Gene3D" id="1.25.50.20">
    <property type="match status" value="1"/>
</dbReference>
<dbReference type="Pfam" id="PF11838">
    <property type="entry name" value="ERAP1_C"/>
    <property type="match status" value="1"/>
</dbReference>
<proteinExistence type="inferred from homology"/>
<dbReference type="PRINTS" id="PR00756">
    <property type="entry name" value="ALADIPTASE"/>
</dbReference>
<evidence type="ECO:0000256" key="14">
    <source>
        <dbReference type="RuleBase" id="RU364040"/>
    </source>
</evidence>
<dbReference type="GO" id="GO:0005615">
    <property type="term" value="C:extracellular space"/>
    <property type="evidence" value="ECO:0007669"/>
    <property type="project" value="TreeGrafter"/>
</dbReference>
<evidence type="ECO:0000259" key="16">
    <source>
        <dbReference type="Pfam" id="PF11838"/>
    </source>
</evidence>
<evidence type="ECO:0000256" key="8">
    <source>
        <dbReference type="ARBA" id="ARBA00022833"/>
    </source>
</evidence>
<dbReference type="FunFam" id="2.60.40.1730:FF:000002">
    <property type="entry name" value="Aminopeptidase"/>
    <property type="match status" value="1"/>
</dbReference>
<dbReference type="KEGG" id="aplc:110986655"/>
<dbReference type="InterPro" id="IPR050344">
    <property type="entry name" value="Peptidase_M1_aminopeptidases"/>
</dbReference>
<feature type="domain" description="Peptidase M1 membrane alanine aminopeptidase" evidence="15">
    <location>
        <begin position="235"/>
        <end position="452"/>
    </location>
</feature>
<feature type="domain" description="ERAP1-like C-terminal" evidence="16">
    <location>
        <begin position="532"/>
        <end position="845"/>
    </location>
</feature>
<dbReference type="GO" id="GO:0043171">
    <property type="term" value="P:peptide catabolic process"/>
    <property type="evidence" value="ECO:0007669"/>
    <property type="project" value="TreeGrafter"/>
</dbReference>
<accession>A0A8B7ZFF5</accession>
<feature type="domain" description="Aminopeptidase N-like N-terminal" evidence="17">
    <location>
        <begin position="15"/>
        <end position="200"/>
    </location>
</feature>
<comment type="subcellular location">
    <subcellularLocation>
        <location evidence="1">Cytoplasm</location>
    </subcellularLocation>
</comment>
<dbReference type="GeneID" id="110986655"/>
<name>A0A8B7ZFF5_ACAPL</name>
<dbReference type="GO" id="GO:0042277">
    <property type="term" value="F:peptide binding"/>
    <property type="evidence" value="ECO:0007669"/>
    <property type="project" value="TreeGrafter"/>
</dbReference>
<dbReference type="GO" id="GO:0008270">
    <property type="term" value="F:zinc ion binding"/>
    <property type="evidence" value="ECO:0007669"/>
    <property type="project" value="UniProtKB-UniRule"/>
</dbReference>
<dbReference type="OMA" id="MMEYVAI"/>
<keyword evidence="4" id="KW-0963">Cytoplasm</keyword>
<evidence type="ECO:0000256" key="7">
    <source>
        <dbReference type="ARBA" id="ARBA00022801"/>
    </source>
</evidence>
<keyword evidence="18" id="KW-1185">Reference proteome</keyword>
<feature type="binding site" evidence="12">
    <location>
        <position position="311"/>
    </location>
    <ligand>
        <name>Zn(2+)</name>
        <dbReference type="ChEBI" id="CHEBI:29105"/>
        <note>catalytic</note>
    </ligand>
</feature>
<dbReference type="SUPFAM" id="SSF55486">
    <property type="entry name" value="Metalloproteases ('zincins'), catalytic domain"/>
    <property type="match status" value="1"/>
</dbReference>
<dbReference type="PANTHER" id="PTHR11533">
    <property type="entry name" value="PROTEASE M1 ZINC METALLOPROTEASE"/>
    <property type="match status" value="1"/>
</dbReference>